<dbReference type="InterPro" id="IPR036056">
    <property type="entry name" value="Fibrinogen-like_C"/>
</dbReference>
<dbReference type="InterPro" id="IPR050373">
    <property type="entry name" value="Fibrinogen_C-term_domain"/>
</dbReference>
<keyword evidence="4" id="KW-1185">Reference proteome</keyword>
<evidence type="ECO:0000313" key="4">
    <source>
        <dbReference type="Proteomes" id="UP001176940"/>
    </source>
</evidence>
<feature type="domain" description="Fibrinogen C-terminal" evidence="2">
    <location>
        <begin position="323"/>
        <end position="541"/>
    </location>
</feature>
<proteinExistence type="predicted"/>
<gene>
    <name evidence="3" type="ORF">RIMI_LOCUS3041799</name>
</gene>
<dbReference type="SMART" id="SM00186">
    <property type="entry name" value="FBG"/>
    <property type="match status" value="1"/>
</dbReference>
<dbReference type="PANTHER" id="PTHR19143:SF467">
    <property type="entry name" value="FICOLIN-2-LIKE"/>
    <property type="match status" value="1"/>
</dbReference>
<dbReference type="InterPro" id="IPR020837">
    <property type="entry name" value="Fibrinogen_CS"/>
</dbReference>
<dbReference type="InterPro" id="IPR014716">
    <property type="entry name" value="Fibrinogen_a/b/g_C_1"/>
</dbReference>
<dbReference type="SUPFAM" id="SSF56496">
    <property type="entry name" value="Fibrinogen C-terminal domain-like"/>
    <property type="match status" value="1"/>
</dbReference>
<accession>A0ABN9KZG8</accession>
<dbReference type="CDD" id="cd00087">
    <property type="entry name" value="FReD"/>
    <property type="match status" value="1"/>
</dbReference>
<organism evidence="3 4">
    <name type="scientific">Ranitomeya imitator</name>
    <name type="common">mimic poison frog</name>
    <dbReference type="NCBI Taxonomy" id="111125"/>
    <lineage>
        <taxon>Eukaryota</taxon>
        <taxon>Metazoa</taxon>
        <taxon>Chordata</taxon>
        <taxon>Craniata</taxon>
        <taxon>Vertebrata</taxon>
        <taxon>Euteleostomi</taxon>
        <taxon>Amphibia</taxon>
        <taxon>Batrachia</taxon>
        <taxon>Anura</taxon>
        <taxon>Neobatrachia</taxon>
        <taxon>Hyloidea</taxon>
        <taxon>Dendrobatidae</taxon>
        <taxon>Dendrobatinae</taxon>
        <taxon>Ranitomeya</taxon>
    </lineage>
</organism>
<evidence type="ECO:0000313" key="3">
    <source>
        <dbReference type="EMBL" id="CAJ0927427.1"/>
    </source>
</evidence>
<dbReference type="PROSITE" id="PS00514">
    <property type="entry name" value="FIBRINOGEN_C_1"/>
    <property type="match status" value="1"/>
</dbReference>
<keyword evidence="1" id="KW-1015">Disulfide bond</keyword>
<name>A0ABN9KZG8_9NEOB</name>
<evidence type="ECO:0000256" key="1">
    <source>
        <dbReference type="ARBA" id="ARBA00023157"/>
    </source>
</evidence>
<protein>
    <recommendedName>
        <fullName evidence="2">Fibrinogen C-terminal domain-containing protein</fullName>
    </recommendedName>
</protein>
<dbReference type="PANTHER" id="PTHR19143">
    <property type="entry name" value="FIBRINOGEN/TENASCIN/ANGIOPOEITIN"/>
    <property type="match status" value="1"/>
</dbReference>
<dbReference type="Proteomes" id="UP001176940">
    <property type="component" value="Unassembled WGS sequence"/>
</dbReference>
<dbReference type="NCBIfam" id="NF040941">
    <property type="entry name" value="GGGWT_bact"/>
    <property type="match status" value="1"/>
</dbReference>
<reference evidence="3" key="1">
    <citation type="submission" date="2023-07" db="EMBL/GenBank/DDBJ databases">
        <authorList>
            <person name="Stuckert A."/>
        </authorList>
    </citation>
    <scope>NUCLEOTIDE SEQUENCE</scope>
</reference>
<dbReference type="Pfam" id="PF00147">
    <property type="entry name" value="Fibrinogen_C"/>
    <property type="match status" value="1"/>
</dbReference>
<evidence type="ECO:0000259" key="2">
    <source>
        <dbReference type="PROSITE" id="PS51406"/>
    </source>
</evidence>
<sequence length="541" mass="60495">MSYSAEEKKCSLHCPCKQKVVLNNGNRYSTSGLGVNGPCLTLSLLLTKRQQPLPMLRSAAEVEPHIHYCNERYHVTAQYRKKLQAPGKPGTRRDRASSRTVPELCLNCKLLKDCVLPFAAKIPTKTAAIAAPRGAQEKKKGVPTWEETTKVAPKVTTAPSDYCYEMTTCPAAKELCPQKMEEQRVCATKGPGAEMTSSGYLSDDQVTRDHLGRPEVNLSLPLLGDPDIMDPQVVEPEPSTPGRRVNNSEGMEIGAVQEDRTGRTTVRAAAYSSVLISGADRHRWNHIRRRPSGLCLPCGLVLWTVDAEAFSKKASATSSCYLFLCLTAVPDCKSLLEKGFTLSDWYIIYLDGNQPLRVLCDMHTDGGGWIVFQRRYDGSVDFLRDWESYKTGFGSHLSEFWLGNENIHKITSSGTWELRVDLQDFDSSNSFAKYESFKVMGESEKYKLVVEGFVSGDAGDSLSYQNGMKFSTLDQDNDADSRKCVDLYKGAWWYNQCHQSNLNGLYLLGKHESFADGINWYSGKGYNYSYKRSEMKIRPAK</sequence>
<dbReference type="InterPro" id="IPR002181">
    <property type="entry name" value="Fibrinogen_a/b/g_C_dom"/>
</dbReference>
<dbReference type="PROSITE" id="PS51406">
    <property type="entry name" value="FIBRINOGEN_C_2"/>
    <property type="match status" value="1"/>
</dbReference>
<dbReference type="EMBL" id="CAUEEQ010004447">
    <property type="protein sequence ID" value="CAJ0927427.1"/>
    <property type="molecule type" value="Genomic_DNA"/>
</dbReference>
<comment type="caution">
    <text evidence="3">The sequence shown here is derived from an EMBL/GenBank/DDBJ whole genome shotgun (WGS) entry which is preliminary data.</text>
</comment>
<dbReference type="Gene3D" id="3.90.215.10">
    <property type="entry name" value="Gamma Fibrinogen, chain A, domain 1"/>
    <property type="match status" value="1"/>
</dbReference>